<name>A0AAC8W4K3_9PROT</name>
<dbReference type="FunFam" id="2.60.40.650:FF:000004">
    <property type="entry name" value="Sulfite oxidase, putative"/>
    <property type="match status" value="1"/>
</dbReference>
<accession>A0AAC8W4K3</accession>
<evidence type="ECO:0000256" key="5">
    <source>
        <dbReference type="SAM" id="MobiDB-lite"/>
    </source>
</evidence>
<evidence type="ECO:0000256" key="4">
    <source>
        <dbReference type="ARBA" id="ARBA00023002"/>
    </source>
</evidence>
<feature type="domain" description="Moybdenum cofactor oxidoreductase dimerisation" evidence="7">
    <location>
        <begin position="322"/>
        <end position="432"/>
    </location>
</feature>
<keyword evidence="4" id="KW-0560">Oxidoreductase</keyword>
<dbReference type="InterPro" id="IPR014756">
    <property type="entry name" value="Ig_E-set"/>
</dbReference>
<evidence type="ECO:0000313" key="9">
    <source>
        <dbReference type="Proteomes" id="UP000069935"/>
    </source>
</evidence>
<organism evidence="8 9">
    <name type="scientific">Azospirillum thiophilum</name>
    <dbReference type="NCBI Taxonomy" id="528244"/>
    <lineage>
        <taxon>Bacteria</taxon>
        <taxon>Pseudomonadati</taxon>
        <taxon>Pseudomonadota</taxon>
        <taxon>Alphaproteobacteria</taxon>
        <taxon>Rhodospirillales</taxon>
        <taxon>Azospirillaceae</taxon>
        <taxon>Azospirillum</taxon>
    </lineage>
</organism>
<dbReference type="PRINTS" id="PR00407">
    <property type="entry name" value="EUMOPTERIN"/>
</dbReference>
<dbReference type="FunFam" id="3.90.420.10:FF:000006">
    <property type="entry name" value="Sulfur dehydrogenase subunit SoxC"/>
    <property type="match status" value="1"/>
</dbReference>
<dbReference type="Pfam" id="PF00174">
    <property type="entry name" value="Oxidored_molyb"/>
    <property type="match status" value="1"/>
</dbReference>
<evidence type="ECO:0000259" key="7">
    <source>
        <dbReference type="Pfam" id="PF03404"/>
    </source>
</evidence>
<feature type="region of interest" description="Disordered" evidence="5">
    <location>
        <begin position="49"/>
        <end position="82"/>
    </location>
</feature>
<dbReference type="GO" id="GO:0006790">
    <property type="term" value="P:sulfur compound metabolic process"/>
    <property type="evidence" value="ECO:0007669"/>
    <property type="project" value="TreeGrafter"/>
</dbReference>
<comment type="cofactor">
    <cofactor evidence="1">
        <name>Mo-molybdopterin</name>
        <dbReference type="ChEBI" id="CHEBI:71302"/>
    </cofactor>
</comment>
<dbReference type="InterPro" id="IPR008335">
    <property type="entry name" value="Mopterin_OxRdtase_euk"/>
</dbReference>
<dbReference type="GO" id="GO:0020037">
    <property type="term" value="F:heme binding"/>
    <property type="evidence" value="ECO:0007669"/>
    <property type="project" value="TreeGrafter"/>
</dbReference>
<feature type="domain" description="Oxidoreductase molybdopterin-binding" evidence="6">
    <location>
        <begin position="129"/>
        <end position="295"/>
    </location>
</feature>
<dbReference type="InterPro" id="IPR030835">
    <property type="entry name" value="Sulfite_DH_SoxC"/>
</dbReference>
<dbReference type="AlphaFoldDB" id="A0AAC8W4K3"/>
<dbReference type="InterPro" id="IPR036374">
    <property type="entry name" value="OxRdtase_Mopterin-bd_sf"/>
</dbReference>
<dbReference type="NCBIfam" id="TIGR04555">
    <property type="entry name" value="sulfite_DH_soxC"/>
    <property type="match status" value="1"/>
</dbReference>
<dbReference type="PANTHER" id="PTHR19372">
    <property type="entry name" value="SULFITE REDUCTASE"/>
    <property type="match status" value="1"/>
</dbReference>
<reference evidence="8 9" key="2">
    <citation type="journal article" date="2016" name="Genome Announc.">
        <title>Complete Genome Sequence of a Strain of Azospirillum thiophilum Isolated from a Sulfide Spring.</title>
        <authorList>
            <person name="Fomenkov A."/>
            <person name="Vincze T."/>
            <person name="Grabovich M."/>
            <person name="Anton B.P."/>
            <person name="Dubinina G."/>
            <person name="Orlova M."/>
            <person name="Belousova E."/>
            <person name="Roberts R.J."/>
        </authorList>
    </citation>
    <scope>NUCLEOTIDE SEQUENCE [LARGE SCALE GENOMIC DNA]</scope>
    <source>
        <strain evidence="8 9">BV-S</strain>
    </source>
</reference>
<evidence type="ECO:0000313" key="8">
    <source>
        <dbReference type="EMBL" id="ALG74781.1"/>
    </source>
</evidence>
<protein>
    <submittedName>
        <fullName evidence="8">Sulfite dehydrogenase</fullName>
    </submittedName>
</protein>
<reference evidence="9" key="1">
    <citation type="submission" date="2015-08" db="EMBL/GenBank/DDBJ databases">
        <title>Complete Genome Sequence of Azospirillum thiophilum BV-S.</title>
        <authorList>
            <person name="Fomenkov A."/>
            <person name="Vincze T."/>
            <person name="Grabovich M."/>
            <person name="Dubinina G."/>
            <person name="Orlova M."/>
            <person name="Belousova E."/>
            <person name="Roberts R.J."/>
        </authorList>
    </citation>
    <scope>NUCLEOTIDE SEQUENCE [LARGE SCALE GENOMIC DNA]</scope>
    <source>
        <strain evidence="9">BV-S</strain>
    </source>
</reference>
<sequence length="447" mass="48575">MRQAPENFLTPEDIRQVGQGRRDFLRASFLTATAATVAATAGGRAAAAPAATTGIGDPDILNPTPWGSSLGQPVAATPYGLPSRHERGLVRRQSPGLTQVAAASVSFAPLQGLFGIITPSGLHFERHHQGWQDIDPTRHRFMIDGARPEFVKTPKVYTMDDILRLPPVSRMHFIECGANTGMEWGNVAVPTVQYTHGMLSCSEFTGVPLRTLLEDCGADLKAAKYVLAEGGDGSSMTRSIPIEPVLSGEVLVAYGQNGEMLRPENGYPLRLVVPGVQGVSWVKWLRRVEVGDRPYATKDEAVHYIDLMPDGQHRQYSSIQECKSVITTPSGGQTLMAKGYFTISGLAWSGRGKIKRVDVSVDGGVTWVEATLQTPILSKCLTRFSLPWSWDGQPALLQSRAIDETGFVQPGYGQLRAARGSRSIYHNNAIQTWQVAENGDVNNVQIL</sequence>
<dbReference type="Gene3D" id="2.60.40.650">
    <property type="match status" value="1"/>
</dbReference>
<evidence type="ECO:0000256" key="1">
    <source>
        <dbReference type="ARBA" id="ARBA00001924"/>
    </source>
</evidence>
<dbReference type="Proteomes" id="UP000069935">
    <property type="component" value="Chromosome 5"/>
</dbReference>
<keyword evidence="2" id="KW-0500">Molybdenum</keyword>
<dbReference type="SUPFAM" id="SSF81296">
    <property type="entry name" value="E set domains"/>
    <property type="match status" value="1"/>
</dbReference>
<keyword evidence="9" id="KW-1185">Reference proteome</keyword>
<dbReference type="Pfam" id="PF03404">
    <property type="entry name" value="Mo-co_dimer"/>
    <property type="match status" value="1"/>
</dbReference>
<dbReference type="GO" id="GO:0043546">
    <property type="term" value="F:molybdopterin cofactor binding"/>
    <property type="evidence" value="ECO:0007669"/>
    <property type="project" value="TreeGrafter"/>
</dbReference>
<dbReference type="GO" id="GO:0030151">
    <property type="term" value="F:molybdenum ion binding"/>
    <property type="evidence" value="ECO:0007669"/>
    <property type="project" value="InterPro"/>
</dbReference>
<proteinExistence type="predicted"/>
<dbReference type="PROSITE" id="PS51318">
    <property type="entry name" value="TAT"/>
    <property type="match status" value="1"/>
</dbReference>
<dbReference type="InterPro" id="IPR000572">
    <property type="entry name" value="OxRdtase_Mopterin-bd_dom"/>
</dbReference>
<dbReference type="PANTHER" id="PTHR19372:SF7">
    <property type="entry name" value="SULFITE OXIDASE, MITOCHONDRIAL"/>
    <property type="match status" value="1"/>
</dbReference>
<evidence type="ECO:0000259" key="6">
    <source>
        <dbReference type="Pfam" id="PF00174"/>
    </source>
</evidence>
<evidence type="ECO:0000256" key="2">
    <source>
        <dbReference type="ARBA" id="ARBA00022505"/>
    </source>
</evidence>
<dbReference type="Gene3D" id="3.90.420.10">
    <property type="entry name" value="Oxidoreductase, molybdopterin-binding domain"/>
    <property type="match status" value="1"/>
</dbReference>
<dbReference type="SUPFAM" id="SSF56524">
    <property type="entry name" value="Oxidoreductase molybdopterin-binding domain"/>
    <property type="match status" value="1"/>
</dbReference>
<dbReference type="EMBL" id="CP012405">
    <property type="protein sequence ID" value="ALG74781.1"/>
    <property type="molecule type" value="Genomic_DNA"/>
</dbReference>
<dbReference type="InterPro" id="IPR005066">
    <property type="entry name" value="MoCF_OxRdtse_dimer"/>
</dbReference>
<dbReference type="KEGG" id="ati:AL072_28000"/>
<keyword evidence="3" id="KW-0479">Metal-binding</keyword>
<dbReference type="InterPro" id="IPR006311">
    <property type="entry name" value="TAT_signal"/>
</dbReference>
<evidence type="ECO:0000256" key="3">
    <source>
        <dbReference type="ARBA" id="ARBA00022723"/>
    </source>
</evidence>
<gene>
    <name evidence="8" type="ORF">AL072_28000</name>
</gene>
<dbReference type="GO" id="GO:0008482">
    <property type="term" value="F:sulfite oxidase activity"/>
    <property type="evidence" value="ECO:0007669"/>
    <property type="project" value="TreeGrafter"/>
</dbReference>